<dbReference type="NCBIfam" id="TIGR02532">
    <property type="entry name" value="IV_pilin_GFxxxE"/>
    <property type="match status" value="1"/>
</dbReference>
<dbReference type="EMBL" id="VPFL01000001">
    <property type="protein sequence ID" value="TXF13730.1"/>
    <property type="molecule type" value="Genomic_DNA"/>
</dbReference>
<dbReference type="AlphaFoldDB" id="A0A5C7EQF8"/>
<name>A0A5C7EQF8_9PROT</name>
<dbReference type="Proteomes" id="UP000321201">
    <property type="component" value="Unassembled WGS sequence"/>
</dbReference>
<sequence length="141" mass="13923">MKSKGFTLIELVIVIIILGILAAVALPRFIDLRSDAASAAVKSAAGAISSASAINYAAAIAGNTASQAITTASNACSVMINNLLQNASDFTTATAVSAGQFRYANAAAIGTCGTAGNTLACNITSNSDTSKTATATVICTG</sequence>
<dbReference type="PANTHER" id="PTHR30093">
    <property type="entry name" value="GENERAL SECRETION PATHWAY PROTEIN G"/>
    <property type="match status" value="1"/>
</dbReference>
<evidence type="ECO:0000313" key="3">
    <source>
        <dbReference type="Proteomes" id="UP000321201"/>
    </source>
</evidence>
<reference evidence="2 3" key="1">
    <citation type="submission" date="2019-08" db="EMBL/GenBank/DDBJ databases">
        <title>Pelomicrobium methylotrophicum gen. nov., sp. nov. a moderately thermophilic, facultatively anaerobic, lithoautotrophic and methylotrophic bacterium isolated from a terrestrial mud volcano.</title>
        <authorList>
            <person name="Slobodkina G.B."/>
            <person name="Merkel A.Y."/>
            <person name="Slobodkin A.I."/>
        </authorList>
    </citation>
    <scope>NUCLEOTIDE SEQUENCE [LARGE SCALE GENOMIC DNA]</scope>
    <source>
        <strain evidence="2 3">SM250</strain>
    </source>
</reference>
<dbReference type="PANTHER" id="PTHR30093:SF7">
    <property type="entry name" value="MSHA MAJOR PILIN SUBUNIT MSHA"/>
    <property type="match status" value="1"/>
</dbReference>
<dbReference type="Gene3D" id="3.30.700.10">
    <property type="entry name" value="Glycoprotein, Type 4 Pilin"/>
    <property type="match status" value="1"/>
</dbReference>
<dbReference type="PROSITE" id="PS00409">
    <property type="entry name" value="PROKAR_NTER_METHYL"/>
    <property type="match status" value="1"/>
</dbReference>
<dbReference type="InterPro" id="IPR045584">
    <property type="entry name" value="Pilin-like"/>
</dbReference>
<keyword evidence="1" id="KW-1133">Transmembrane helix</keyword>
<dbReference type="InterPro" id="IPR012902">
    <property type="entry name" value="N_methyl_site"/>
</dbReference>
<gene>
    <name evidence="2" type="ORF">FR698_01075</name>
</gene>
<keyword evidence="1" id="KW-0472">Membrane</keyword>
<keyword evidence="1" id="KW-0812">Transmembrane</keyword>
<evidence type="ECO:0000256" key="1">
    <source>
        <dbReference type="SAM" id="Phobius"/>
    </source>
</evidence>
<proteinExistence type="predicted"/>
<dbReference type="SUPFAM" id="SSF54523">
    <property type="entry name" value="Pili subunits"/>
    <property type="match status" value="1"/>
</dbReference>
<accession>A0A5C7EQF8</accession>
<organism evidence="2 3">
    <name type="scientific">Pelomicrobium methylotrophicum</name>
    <dbReference type="NCBI Taxonomy" id="2602750"/>
    <lineage>
        <taxon>Bacteria</taxon>
        <taxon>Pseudomonadati</taxon>
        <taxon>Pseudomonadota</taxon>
        <taxon>Hydrogenophilia</taxon>
        <taxon>Hydrogenophilia incertae sedis</taxon>
        <taxon>Pelomicrobium</taxon>
    </lineage>
</organism>
<comment type="caution">
    <text evidence="2">The sequence shown here is derived from an EMBL/GenBank/DDBJ whole genome shotgun (WGS) entry which is preliminary data.</text>
</comment>
<dbReference type="RefSeq" id="WP_147798315.1">
    <property type="nucleotide sequence ID" value="NZ_VPFL01000001.1"/>
</dbReference>
<dbReference type="Pfam" id="PF07963">
    <property type="entry name" value="N_methyl"/>
    <property type="match status" value="1"/>
</dbReference>
<feature type="transmembrane region" description="Helical" evidence="1">
    <location>
        <begin position="6"/>
        <end position="26"/>
    </location>
</feature>
<protein>
    <submittedName>
        <fullName evidence="2">Prepilin-type N-terminal cleavage/methylation domain-containing protein</fullName>
    </submittedName>
</protein>
<keyword evidence="3" id="KW-1185">Reference proteome</keyword>
<dbReference type="InParanoid" id="A0A5C7EQF8"/>
<evidence type="ECO:0000313" key="2">
    <source>
        <dbReference type="EMBL" id="TXF13730.1"/>
    </source>
</evidence>